<dbReference type="PANTHER" id="PTHR11022:SF41">
    <property type="entry name" value="PEPTIDOGLYCAN-RECOGNITION PROTEIN LC-RELATED"/>
    <property type="match status" value="1"/>
</dbReference>
<dbReference type="InterPro" id="IPR015510">
    <property type="entry name" value="PGRP"/>
</dbReference>
<dbReference type="GO" id="GO:0009253">
    <property type="term" value="P:peptidoglycan catabolic process"/>
    <property type="evidence" value="ECO:0007669"/>
    <property type="project" value="InterPro"/>
</dbReference>
<dbReference type="PANTHER" id="PTHR11022">
    <property type="entry name" value="PEPTIDOGLYCAN RECOGNITION PROTEIN"/>
    <property type="match status" value="1"/>
</dbReference>
<dbReference type="EMBL" id="CP009922">
    <property type="protein sequence ID" value="AKG44237.1"/>
    <property type="molecule type" value="Genomic_DNA"/>
</dbReference>
<dbReference type="SUPFAM" id="SSF55846">
    <property type="entry name" value="N-acetylmuramoyl-L-alanine amidase-like"/>
    <property type="match status" value="1"/>
</dbReference>
<dbReference type="HOGENOM" id="CLU_037559_0_0_11"/>
<dbReference type="SMART" id="SM00644">
    <property type="entry name" value="Ami_2"/>
    <property type="match status" value="1"/>
</dbReference>
<dbReference type="KEGG" id="sxi:SXIM_28530"/>
<comment type="similarity">
    <text evidence="1">Belongs to the N-acetylmuramoyl-L-alanine amidase 2 family.</text>
</comment>
<reference evidence="5" key="1">
    <citation type="submission" date="2019-08" db="EMBL/GenBank/DDBJ databases">
        <title>Complete genome sequence of a mangrove-derived Streptomyces xiamenensis.</title>
        <authorList>
            <person name="Xu J."/>
        </authorList>
    </citation>
    <scope>NUCLEOTIDE SEQUENCE</scope>
    <source>
        <strain evidence="5">318</strain>
    </source>
</reference>
<feature type="compositionally biased region" description="Low complexity" evidence="2">
    <location>
        <begin position="49"/>
        <end position="60"/>
    </location>
</feature>
<feature type="compositionally biased region" description="Gly residues" evidence="2">
    <location>
        <begin position="38"/>
        <end position="48"/>
    </location>
</feature>
<evidence type="ECO:0000259" key="3">
    <source>
        <dbReference type="SMART" id="SM00644"/>
    </source>
</evidence>
<dbReference type="InterPro" id="IPR002502">
    <property type="entry name" value="Amidase_domain"/>
</dbReference>
<dbReference type="CDD" id="cd06583">
    <property type="entry name" value="PGRP"/>
    <property type="match status" value="1"/>
</dbReference>
<dbReference type="Pfam" id="PF01510">
    <property type="entry name" value="Amidase_2"/>
    <property type="match status" value="1"/>
</dbReference>
<dbReference type="InterPro" id="IPR036505">
    <property type="entry name" value="Amidase/PGRP_sf"/>
</dbReference>
<protein>
    <submittedName>
        <fullName evidence="5">Secreted protein</fullName>
    </submittedName>
</protein>
<dbReference type="Proteomes" id="UP000034034">
    <property type="component" value="Chromosome"/>
</dbReference>
<dbReference type="STRING" id="408015.SXIM_28530"/>
<evidence type="ECO:0000259" key="4">
    <source>
        <dbReference type="SMART" id="SM00701"/>
    </source>
</evidence>
<dbReference type="InterPro" id="IPR006619">
    <property type="entry name" value="PGRP_domain_met/bac"/>
</dbReference>
<evidence type="ECO:0000256" key="2">
    <source>
        <dbReference type="SAM" id="MobiDB-lite"/>
    </source>
</evidence>
<name>A0A0F7FUZ6_9ACTN</name>
<sequence>MRQIRITTADGPRRRWALAAAVLPLALLVTWDGVPGAGEAGGGGGQPDGGAATAQRATARPEGIMTRQEWGADESLRSGPTTYTGAVKAVFVHHTAHDDVYDCAEVPEMLREMYGYHVGRRGWDDLGYNFLVDRCGTIYEGRAGGLERDAYGAHTEGFNSDTVGVAVLGTFDDAPPPQAVLDAIARVAAWKLRSGVDPREHTQLVSTNDDSRFGEGEAVDVEVISGHRDTSYTDCPGDALQEALPAIRAEAARLRGDGAGAEPSGPP</sequence>
<dbReference type="RefSeq" id="WP_078635521.1">
    <property type="nucleotide sequence ID" value="NZ_CP009922.3"/>
</dbReference>
<dbReference type="PATRIC" id="fig|408015.6.peg.2889"/>
<dbReference type="Gene3D" id="3.40.80.10">
    <property type="entry name" value="Peptidoglycan recognition protein-like"/>
    <property type="match status" value="1"/>
</dbReference>
<feature type="domain" description="N-acetylmuramoyl-L-alanine amidase" evidence="3">
    <location>
        <begin position="75"/>
        <end position="237"/>
    </location>
</feature>
<evidence type="ECO:0000313" key="6">
    <source>
        <dbReference type="Proteomes" id="UP000034034"/>
    </source>
</evidence>
<evidence type="ECO:0000313" key="5">
    <source>
        <dbReference type="EMBL" id="AKG44237.1"/>
    </source>
</evidence>
<dbReference type="AlphaFoldDB" id="A0A0F7FUZ6"/>
<keyword evidence="6" id="KW-1185">Reference proteome</keyword>
<feature type="domain" description="Peptidoglycan recognition protein family" evidence="4">
    <location>
        <begin position="62"/>
        <end position="209"/>
    </location>
</feature>
<dbReference type="GO" id="GO:0008745">
    <property type="term" value="F:N-acetylmuramoyl-L-alanine amidase activity"/>
    <property type="evidence" value="ECO:0007669"/>
    <property type="project" value="InterPro"/>
</dbReference>
<evidence type="ECO:0000256" key="1">
    <source>
        <dbReference type="ARBA" id="ARBA00007553"/>
    </source>
</evidence>
<proteinExistence type="inferred from homology"/>
<dbReference type="GO" id="GO:0008270">
    <property type="term" value="F:zinc ion binding"/>
    <property type="evidence" value="ECO:0007669"/>
    <property type="project" value="InterPro"/>
</dbReference>
<feature type="region of interest" description="Disordered" evidence="2">
    <location>
        <begin position="38"/>
        <end position="62"/>
    </location>
</feature>
<accession>A0A0F7FUZ6</accession>
<dbReference type="SMART" id="SM00701">
    <property type="entry name" value="PGRP"/>
    <property type="match status" value="1"/>
</dbReference>
<organism evidence="5 6">
    <name type="scientific">Streptomyces xiamenensis</name>
    <dbReference type="NCBI Taxonomy" id="408015"/>
    <lineage>
        <taxon>Bacteria</taxon>
        <taxon>Bacillati</taxon>
        <taxon>Actinomycetota</taxon>
        <taxon>Actinomycetes</taxon>
        <taxon>Kitasatosporales</taxon>
        <taxon>Streptomycetaceae</taxon>
        <taxon>Streptomyces</taxon>
    </lineage>
</organism>
<gene>
    <name evidence="5" type="ORF">SXIM_28530</name>
</gene>